<keyword evidence="2" id="KW-1185">Reference proteome</keyword>
<dbReference type="GO" id="GO:0004386">
    <property type="term" value="F:helicase activity"/>
    <property type="evidence" value="ECO:0007669"/>
    <property type="project" value="UniProtKB-KW"/>
</dbReference>
<evidence type="ECO:0000313" key="2">
    <source>
        <dbReference type="Proteomes" id="UP000198943"/>
    </source>
</evidence>
<evidence type="ECO:0000313" key="1">
    <source>
        <dbReference type="EMBL" id="SDC66082.1"/>
    </source>
</evidence>
<dbReference type="PANTHER" id="PTHR37826:SF3">
    <property type="entry name" value="J DOMAIN-CONTAINING PROTEIN"/>
    <property type="match status" value="1"/>
</dbReference>
<dbReference type="EMBL" id="FMYW01000013">
    <property type="protein sequence ID" value="SDC66082.1"/>
    <property type="molecule type" value="Genomic_DNA"/>
</dbReference>
<accession>A0A1G6NE53</accession>
<dbReference type="Gene3D" id="2.20.28.30">
    <property type="entry name" value="RNA polymerase ii, chain L"/>
    <property type="match status" value="2"/>
</dbReference>
<gene>
    <name evidence="1" type="ORF">SAMN04487864_11351</name>
</gene>
<keyword evidence="1" id="KW-0347">Helicase</keyword>
<keyword evidence="1" id="KW-0378">Hydrolase</keyword>
<dbReference type="Proteomes" id="UP000198943">
    <property type="component" value="Unassembled WGS sequence"/>
</dbReference>
<keyword evidence="1" id="KW-0547">Nucleotide-binding</keyword>
<proteinExistence type="predicted"/>
<dbReference type="RefSeq" id="WP_093730899.1">
    <property type="nucleotide sequence ID" value="NZ_FMYW01000013.1"/>
</dbReference>
<organism evidence="1 2">
    <name type="scientific">Succiniclasticum ruminis</name>
    <dbReference type="NCBI Taxonomy" id="40841"/>
    <lineage>
        <taxon>Bacteria</taxon>
        <taxon>Bacillati</taxon>
        <taxon>Bacillota</taxon>
        <taxon>Negativicutes</taxon>
        <taxon>Acidaminococcales</taxon>
        <taxon>Acidaminococcaceae</taxon>
        <taxon>Succiniclasticum</taxon>
    </lineage>
</organism>
<dbReference type="OrthoDB" id="3182597at2"/>
<dbReference type="PANTHER" id="PTHR37826">
    <property type="entry name" value="FLOTILLIN BAND_7_5 DOMAIN PROTEIN"/>
    <property type="match status" value="1"/>
</dbReference>
<sequence length="367" mass="41306">MADTSVSYKCPNCSAPLSFLPGHDKVTCEYCGTEFEVKTIEEMFAKQEERAAQADEAREAKWDTAHAGSEFTEDETAFLKSFTCSTCGAELVCDENTMATECCYCGNPTMIPSRFKGMLKPDYVIPFKKTKEEAVEALKKFYEGRRLLPNEFTANNRVEDIQPMYVPFWLFDSEVTASAAFKAENDVVFDTADSVITETSVYDVERVGTMKFERIPVDGSEKMDDAYMESIEPFDYSEMVPFTTAYLTGYLADKYDVSAEDSVPRADKRVEYSAAGVLEETVTGYMRHQVESCAIRKDVGSVKYALVPVWILTTRYKDQPYTFMMNGQTGKFVGSLPWDKGKATKYQALATLIPLPIVYFIAKFLLG</sequence>
<dbReference type="AlphaFoldDB" id="A0A1G6NE53"/>
<name>A0A1G6NE53_9FIRM</name>
<keyword evidence="1" id="KW-0067">ATP-binding</keyword>
<protein>
    <submittedName>
        <fullName evidence="1">Replication restart DNA helicase PriA</fullName>
    </submittedName>
</protein>
<reference evidence="2" key="1">
    <citation type="submission" date="2016-10" db="EMBL/GenBank/DDBJ databases">
        <authorList>
            <person name="Varghese N."/>
            <person name="Submissions S."/>
        </authorList>
    </citation>
    <scope>NUCLEOTIDE SEQUENCE [LARGE SCALE GENOMIC DNA]</scope>
    <source>
        <strain evidence="2">DSM 11005</strain>
    </source>
</reference>